<dbReference type="AlphaFoldDB" id="A0A5C6XBX5"/>
<organism evidence="3 4">
    <name type="scientific">Lujinxingia vulgaris</name>
    <dbReference type="NCBI Taxonomy" id="2600176"/>
    <lineage>
        <taxon>Bacteria</taxon>
        <taxon>Deltaproteobacteria</taxon>
        <taxon>Bradymonadales</taxon>
        <taxon>Lujinxingiaceae</taxon>
        <taxon>Lujinxingia</taxon>
    </lineage>
</organism>
<protein>
    <submittedName>
        <fullName evidence="3">Uncharacterized protein</fullName>
    </submittedName>
</protein>
<dbReference type="RefSeq" id="WP_146981865.1">
    <property type="nucleotide sequence ID" value="NZ_VOSM01000005.1"/>
</dbReference>
<dbReference type="Proteomes" id="UP000321412">
    <property type="component" value="Unassembled WGS sequence"/>
</dbReference>
<reference evidence="3 4" key="1">
    <citation type="submission" date="2019-08" db="EMBL/GenBank/DDBJ databases">
        <title>Bradymonadales sp. TMQ4.</title>
        <authorList>
            <person name="Liang Q."/>
        </authorList>
    </citation>
    <scope>NUCLEOTIDE SEQUENCE [LARGE SCALE GENOMIC DNA]</scope>
    <source>
        <strain evidence="3 4">TMQ4</strain>
    </source>
</reference>
<proteinExistence type="predicted"/>
<name>A0A5C6XBX5_9DELT</name>
<evidence type="ECO:0000313" key="4">
    <source>
        <dbReference type="Proteomes" id="UP000321412"/>
    </source>
</evidence>
<evidence type="ECO:0000256" key="2">
    <source>
        <dbReference type="SAM" id="SignalP"/>
    </source>
</evidence>
<keyword evidence="4" id="KW-1185">Reference proteome</keyword>
<accession>A0A5C6XBX5</accession>
<evidence type="ECO:0000256" key="1">
    <source>
        <dbReference type="SAM" id="MobiDB-lite"/>
    </source>
</evidence>
<feature type="region of interest" description="Disordered" evidence="1">
    <location>
        <begin position="28"/>
        <end position="48"/>
    </location>
</feature>
<gene>
    <name evidence="3" type="ORF">FRC98_12995</name>
</gene>
<dbReference type="PROSITE" id="PS51257">
    <property type="entry name" value="PROKAR_LIPOPROTEIN"/>
    <property type="match status" value="1"/>
</dbReference>
<sequence length="282" mass="29703">MRARNLMAMMMVVMMTLAFGTAACGDDDDTSAAPHTSEDAGSDAGADTGLGCTEPDPTGCTDDDQCPGDQFCARGEDVCQPSSCICSEEGVWYCSEDCGGGECRDPEARCEEPNPAGCLDHEECASNELCVPDEEQCTPTECVCTEEGEWFCNRDCSGKVCKPADEACQGPNPQGCTQSSDCGAEDLRCDIDDEVCIPTDCSCQGGEWVCDEECGGGVCKRVLDGLSCDLFERPQGCTPGSCPAGRTCVIDPEVCISSYCVCTDTGEWACVDDCAGGECRDI</sequence>
<keyword evidence="2" id="KW-0732">Signal</keyword>
<comment type="caution">
    <text evidence="3">The sequence shown here is derived from an EMBL/GenBank/DDBJ whole genome shotgun (WGS) entry which is preliminary data.</text>
</comment>
<feature type="signal peptide" evidence="2">
    <location>
        <begin position="1"/>
        <end position="25"/>
    </location>
</feature>
<feature type="chain" id="PRO_5022782811" evidence="2">
    <location>
        <begin position="26"/>
        <end position="282"/>
    </location>
</feature>
<dbReference type="OrthoDB" id="5522308at2"/>
<dbReference type="EMBL" id="VOSM01000005">
    <property type="protein sequence ID" value="TXD36737.1"/>
    <property type="molecule type" value="Genomic_DNA"/>
</dbReference>
<evidence type="ECO:0000313" key="3">
    <source>
        <dbReference type="EMBL" id="TXD36737.1"/>
    </source>
</evidence>